<name>A0AAV4F5L2_9GAST</name>
<dbReference type="EMBL" id="BMAT01007661">
    <property type="protein sequence ID" value="GFR68662.1"/>
    <property type="molecule type" value="Genomic_DNA"/>
</dbReference>
<reference evidence="1 2" key="1">
    <citation type="journal article" date="2021" name="Elife">
        <title>Chloroplast acquisition without the gene transfer in kleptoplastic sea slugs, Plakobranchus ocellatus.</title>
        <authorList>
            <person name="Maeda T."/>
            <person name="Takahashi S."/>
            <person name="Yoshida T."/>
            <person name="Shimamura S."/>
            <person name="Takaki Y."/>
            <person name="Nagai Y."/>
            <person name="Toyoda A."/>
            <person name="Suzuki Y."/>
            <person name="Arimoto A."/>
            <person name="Ishii H."/>
            <person name="Satoh N."/>
            <person name="Nishiyama T."/>
            <person name="Hasebe M."/>
            <person name="Maruyama T."/>
            <person name="Minagawa J."/>
            <person name="Obokata J."/>
            <person name="Shigenobu S."/>
        </authorList>
    </citation>
    <scope>NUCLEOTIDE SEQUENCE [LARGE SCALE GENOMIC DNA]</scope>
</reference>
<dbReference type="Proteomes" id="UP000762676">
    <property type="component" value="Unassembled WGS sequence"/>
</dbReference>
<evidence type="ECO:0000313" key="1">
    <source>
        <dbReference type="EMBL" id="GFR68662.1"/>
    </source>
</evidence>
<evidence type="ECO:0000313" key="2">
    <source>
        <dbReference type="Proteomes" id="UP000762676"/>
    </source>
</evidence>
<proteinExistence type="predicted"/>
<comment type="caution">
    <text evidence="1">The sequence shown here is derived from an EMBL/GenBank/DDBJ whole genome shotgun (WGS) entry which is preliminary data.</text>
</comment>
<evidence type="ECO:0008006" key="3">
    <source>
        <dbReference type="Google" id="ProtNLM"/>
    </source>
</evidence>
<sequence length="79" mass="8873">MGYHFKAKYVKRSVNLIHLFHGGMNGLAVSGGEASEPLYTTTGVKQGCVLAPVPFNFFFTCILNHSVKDLEQKEYMYLK</sequence>
<protein>
    <recommendedName>
        <fullName evidence="3">Reverse transcriptase domain-containing protein</fullName>
    </recommendedName>
</protein>
<dbReference type="AlphaFoldDB" id="A0AAV4F5L2"/>
<gene>
    <name evidence="1" type="ORF">ElyMa_003737800</name>
</gene>
<organism evidence="1 2">
    <name type="scientific">Elysia marginata</name>
    <dbReference type="NCBI Taxonomy" id="1093978"/>
    <lineage>
        <taxon>Eukaryota</taxon>
        <taxon>Metazoa</taxon>
        <taxon>Spiralia</taxon>
        <taxon>Lophotrochozoa</taxon>
        <taxon>Mollusca</taxon>
        <taxon>Gastropoda</taxon>
        <taxon>Heterobranchia</taxon>
        <taxon>Euthyneura</taxon>
        <taxon>Panpulmonata</taxon>
        <taxon>Sacoglossa</taxon>
        <taxon>Placobranchoidea</taxon>
        <taxon>Plakobranchidae</taxon>
        <taxon>Elysia</taxon>
    </lineage>
</organism>
<keyword evidence="2" id="KW-1185">Reference proteome</keyword>
<accession>A0AAV4F5L2</accession>